<organism evidence="5 6">
    <name type="scientific">Exiguobacterium profundum</name>
    <dbReference type="NCBI Taxonomy" id="307643"/>
    <lineage>
        <taxon>Bacteria</taxon>
        <taxon>Bacillati</taxon>
        <taxon>Bacillota</taxon>
        <taxon>Bacilli</taxon>
        <taxon>Bacillales</taxon>
        <taxon>Bacillales Family XII. Incertae Sedis</taxon>
        <taxon>Exiguobacterium</taxon>
    </lineage>
</organism>
<accession>A0ABY8B3Q4</accession>
<keyword evidence="6" id="KW-1185">Reference proteome</keyword>
<dbReference type="PROSITE" id="PS50893">
    <property type="entry name" value="ABC_TRANSPORTER_2"/>
    <property type="match status" value="1"/>
</dbReference>
<dbReference type="InterPro" id="IPR027417">
    <property type="entry name" value="P-loop_NTPase"/>
</dbReference>
<evidence type="ECO:0000256" key="2">
    <source>
        <dbReference type="ARBA" id="ARBA00022741"/>
    </source>
</evidence>
<dbReference type="Gene3D" id="3.40.50.300">
    <property type="entry name" value="P-loop containing nucleotide triphosphate hydrolases"/>
    <property type="match status" value="1"/>
</dbReference>
<dbReference type="CDD" id="cd03230">
    <property type="entry name" value="ABC_DR_subfamily_A"/>
    <property type="match status" value="1"/>
</dbReference>
<dbReference type="PANTHER" id="PTHR42939">
    <property type="entry name" value="ABC TRANSPORTER ATP-BINDING PROTEIN ALBC-RELATED"/>
    <property type="match status" value="1"/>
</dbReference>
<evidence type="ECO:0000256" key="1">
    <source>
        <dbReference type="ARBA" id="ARBA00022448"/>
    </source>
</evidence>
<dbReference type="InterPro" id="IPR003593">
    <property type="entry name" value="AAA+_ATPase"/>
</dbReference>
<reference evidence="5 6" key="1">
    <citation type="submission" date="2022-10" db="EMBL/GenBank/DDBJ databases">
        <title>Complete genome sequence of Exiguobacterium profundum TSS-3 isolated from an extremely saline-alkaline spring located in Ixtapa, Chiapas-Mexico.</title>
        <authorList>
            <person name="Rincon-Rosales R."/>
            <person name="Rogel M.A."/>
            <person name="Rincon-Molina C.I."/>
            <person name="Guerrero G."/>
            <person name="Manzano-Gomez L.A."/>
            <person name="Lopez-Lopez A."/>
            <person name="Rincon Molina F.A."/>
            <person name="Martinez-Romero E."/>
        </authorList>
    </citation>
    <scope>NUCLEOTIDE SEQUENCE [LARGE SCALE GENOMIC DNA]</scope>
    <source>
        <strain evidence="5 6">TSS-3</strain>
    </source>
</reference>
<gene>
    <name evidence="5" type="ORF">OE059_11285</name>
</gene>
<proteinExistence type="predicted"/>
<dbReference type="SUPFAM" id="SSF52540">
    <property type="entry name" value="P-loop containing nucleoside triphosphate hydrolases"/>
    <property type="match status" value="1"/>
</dbReference>
<evidence type="ECO:0000313" key="5">
    <source>
        <dbReference type="EMBL" id="WED56769.1"/>
    </source>
</evidence>
<dbReference type="InterPro" id="IPR017871">
    <property type="entry name" value="ABC_transporter-like_CS"/>
</dbReference>
<evidence type="ECO:0000313" key="6">
    <source>
        <dbReference type="Proteomes" id="UP001219957"/>
    </source>
</evidence>
<keyword evidence="3 5" id="KW-0067">ATP-binding</keyword>
<feature type="domain" description="ABC transporter" evidence="4">
    <location>
        <begin position="5"/>
        <end position="234"/>
    </location>
</feature>
<sequence length="248" mass="27855">MVFMLHVDRLNGGYFGKQVLHDISFEVKKGELVGLIGLNGAGKSTTIKHILGLLSPLSGKIEIDGETLDSSEKNYRKKVSYIPETPILYETLTLQEHIELMGKAYDVNPDELAARTKRLAKEMRMEKQLAWFPSVFSKGMRQKAMILCALVTKTPLLIVDEPFVGLDPLAIRQLLQLFDEYKQDCAILMSTHILETAERHCDRFVFLHQGVVIASGTAAELRNVYRLSPDATLDDIYVEAIASEERSS</sequence>
<dbReference type="PROSITE" id="PS00211">
    <property type="entry name" value="ABC_TRANSPORTER_1"/>
    <property type="match status" value="1"/>
</dbReference>
<dbReference type="Pfam" id="PF00005">
    <property type="entry name" value="ABC_tran"/>
    <property type="match status" value="1"/>
</dbReference>
<dbReference type="SMART" id="SM00382">
    <property type="entry name" value="AAA"/>
    <property type="match status" value="1"/>
</dbReference>
<dbReference type="GO" id="GO:0005524">
    <property type="term" value="F:ATP binding"/>
    <property type="evidence" value="ECO:0007669"/>
    <property type="project" value="UniProtKB-KW"/>
</dbReference>
<dbReference type="PANTHER" id="PTHR42939:SF5">
    <property type="entry name" value="ABC-TYPE TRANSPORTER ATP-BINDING PROTEIN ECSA"/>
    <property type="match status" value="1"/>
</dbReference>
<dbReference type="EMBL" id="CP109617">
    <property type="protein sequence ID" value="WED56769.1"/>
    <property type="molecule type" value="Genomic_DNA"/>
</dbReference>
<name>A0ABY8B3Q4_9BACL</name>
<evidence type="ECO:0000259" key="4">
    <source>
        <dbReference type="PROSITE" id="PS50893"/>
    </source>
</evidence>
<protein>
    <submittedName>
        <fullName evidence="5">ABC transporter ATP-binding protein</fullName>
    </submittedName>
</protein>
<dbReference type="Proteomes" id="UP001219957">
    <property type="component" value="Chromosome"/>
</dbReference>
<evidence type="ECO:0000256" key="3">
    <source>
        <dbReference type="ARBA" id="ARBA00022840"/>
    </source>
</evidence>
<keyword evidence="1" id="KW-0813">Transport</keyword>
<dbReference type="InterPro" id="IPR051782">
    <property type="entry name" value="ABC_Transporter_VariousFunc"/>
</dbReference>
<keyword evidence="2" id="KW-0547">Nucleotide-binding</keyword>
<dbReference type="InterPro" id="IPR003439">
    <property type="entry name" value="ABC_transporter-like_ATP-bd"/>
</dbReference>